<evidence type="ECO:0000313" key="1">
    <source>
        <dbReference type="EMBL" id="GMI12691.1"/>
    </source>
</evidence>
<dbReference type="AlphaFoldDB" id="A0A9W7FII1"/>
<sequence>MHPEDGVCIPGRSMLPLTLSIDLLYEDVTGWIDAHSTAESPSNGDVIFSSSTAIISASYTASDSSSSDLFGRVICIGYTAVSPPPGPPDLVSTARGCLEASGPFTELEIPESATRPLLVTLEVELTPGESGEEGGRAVTQFSMGPREECDHPSPFKTKSILSASDISSSPEAFSKIPLLLVMAHWKEDLSWVSSAPYPAVVYHKHPSDAGSAPHFVPHNVAGEASSYLKFIVDYYDVLPEALVMLHSHRYAYHQEDILVLLENLRRKDLRWVDTYCNINRAVWGYKEDPAREWMGLQWEAWLGEWLGDDFPPAEGKTFPHPVL</sequence>
<dbReference type="EMBL" id="BRXZ01000492">
    <property type="protein sequence ID" value="GMI12691.1"/>
    <property type="molecule type" value="Genomic_DNA"/>
</dbReference>
<protein>
    <submittedName>
        <fullName evidence="1">Uncharacterized protein</fullName>
    </submittedName>
</protein>
<keyword evidence="2" id="KW-1185">Reference proteome</keyword>
<dbReference type="InterPro" id="IPR021838">
    <property type="entry name" value="DUF3431"/>
</dbReference>
<dbReference type="Proteomes" id="UP001165082">
    <property type="component" value="Unassembled WGS sequence"/>
</dbReference>
<dbReference type="Pfam" id="PF11913">
    <property type="entry name" value="DUF3431"/>
    <property type="match status" value="1"/>
</dbReference>
<evidence type="ECO:0000313" key="2">
    <source>
        <dbReference type="Proteomes" id="UP001165082"/>
    </source>
</evidence>
<feature type="non-terminal residue" evidence="1">
    <location>
        <position position="323"/>
    </location>
</feature>
<dbReference type="OrthoDB" id="426718at2759"/>
<organism evidence="1 2">
    <name type="scientific">Triparma retinervis</name>
    <dbReference type="NCBI Taxonomy" id="2557542"/>
    <lineage>
        <taxon>Eukaryota</taxon>
        <taxon>Sar</taxon>
        <taxon>Stramenopiles</taxon>
        <taxon>Ochrophyta</taxon>
        <taxon>Bolidophyceae</taxon>
        <taxon>Parmales</taxon>
        <taxon>Triparmaceae</taxon>
        <taxon>Triparma</taxon>
    </lineage>
</organism>
<reference evidence="1" key="1">
    <citation type="submission" date="2022-07" db="EMBL/GenBank/DDBJ databases">
        <title>Genome analysis of Parmales, a sister group of diatoms, reveals the evolutionary specialization of diatoms from phago-mixotrophs to photoautotrophs.</title>
        <authorList>
            <person name="Ban H."/>
            <person name="Sato S."/>
            <person name="Yoshikawa S."/>
            <person name="Kazumasa Y."/>
            <person name="Nakamura Y."/>
            <person name="Ichinomiya M."/>
            <person name="Saitoh K."/>
            <person name="Sato N."/>
            <person name="Blanc-Mathieu R."/>
            <person name="Endo H."/>
            <person name="Kuwata A."/>
            <person name="Ogata H."/>
        </authorList>
    </citation>
    <scope>NUCLEOTIDE SEQUENCE</scope>
</reference>
<accession>A0A9W7FII1</accession>
<proteinExistence type="predicted"/>
<name>A0A9W7FII1_9STRA</name>
<gene>
    <name evidence="1" type="ORF">TrRE_jg7204</name>
</gene>
<comment type="caution">
    <text evidence="1">The sequence shown here is derived from an EMBL/GenBank/DDBJ whole genome shotgun (WGS) entry which is preliminary data.</text>
</comment>